<name>A0ABQ6Z872_9GAMM</name>
<keyword evidence="1" id="KW-0812">Transmembrane</keyword>
<gene>
    <name evidence="2" type="ORF">CSC65_07980</name>
</gene>
<feature type="transmembrane region" description="Helical" evidence="1">
    <location>
        <begin position="12"/>
        <end position="33"/>
    </location>
</feature>
<sequence>MSAPPPLPASGFVTVLARISFVLAALGLAWSLAQMVLALLMPDAAVLRIAAQPGVPAGLVWTLERRHVLSLALLLLSLLCLAVAWGLLKRREWARLAFIGLLVAGAAMNFAGLALIGPFFEGLLGMFPAQMLDTPDGRDLVAQMHFNRQLTFASSLAGAVVFAGLHGWIAWKLCTAAVRAEFGGRSADRA</sequence>
<accession>A0ABQ6Z872</accession>
<feature type="transmembrane region" description="Helical" evidence="1">
    <location>
        <begin position="150"/>
        <end position="171"/>
    </location>
</feature>
<proteinExistence type="predicted"/>
<comment type="caution">
    <text evidence="2">The sequence shown here is derived from an EMBL/GenBank/DDBJ whole genome shotgun (WGS) entry which is preliminary data.</text>
</comment>
<keyword evidence="3" id="KW-1185">Reference proteome</keyword>
<evidence type="ECO:0000256" key="1">
    <source>
        <dbReference type="SAM" id="Phobius"/>
    </source>
</evidence>
<evidence type="ECO:0000313" key="3">
    <source>
        <dbReference type="Proteomes" id="UP000788419"/>
    </source>
</evidence>
<dbReference type="EMBL" id="PDWN01000006">
    <property type="protein sequence ID" value="KAF1695139.1"/>
    <property type="molecule type" value="Genomic_DNA"/>
</dbReference>
<organism evidence="2 3">
    <name type="scientific">Pseudoxanthomonas daejeonensis</name>
    <dbReference type="NCBI Taxonomy" id="266062"/>
    <lineage>
        <taxon>Bacteria</taxon>
        <taxon>Pseudomonadati</taxon>
        <taxon>Pseudomonadota</taxon>
        <taxon>Gammaproteobacteria</taxon>
        <taxon>Lysobacterales</taxon>
        <taxon>Lysobacteraceae</taxon>
        <taxon>Pseudoxanthomonas</taxon>
    </lineage>
</organism>
<feature type="transmembrane region" description="Helical" evidence="1">
    <location>
        <begin position="95"/>
        <end position="120"/>
    </location>
</feature>
<keyword evidence="1" id="KW-0472">Membrane</keyword>
<dbReference type="RefSeq" id="WP_162410046.1">
    <property type="nucleotide sequence ID" value="NZ_CP093331.1"/>
</dbReference>
<feature type="transmembrane region" description="Helical" evidence="1">
    <location>
        <begin position="45"/>
        <end position="63"/>
    </location>
</feature>
<reference evidence="2 3" key="1">
    <citation type="submission" date="2017-10" db="EMBL/GenBank/DDBJ databases">
        <title>Whole genome sequencing of members of genus Pseudoxanthomonas.</title>
        <authorList>
            <person name="Kumar S."/>
            <person name="Bansal K."/>
            <person name="Kaur A."/>
            <person name="Patil P."/>
            <person name="Sharma S."/>
            <person name="Patil P.B."/>
        </authorList>
    </citation>
    <scope>NUCLEOTIDE SEQUENCE [LARGE SCALE GENOMIC DNA]</scope>
    <source>
        <strain evidence="2 3">DSM 17801</strain>
    </source>
</reference>
<keyword evidence="1" id="KW-1133">Transmembrane helix</keyword>
<evidence type="ECO:0008006" key="4">
    <source>
        <dbReference type="Google" id="ProtNLM"/>
    </source>
</evidence>
<dbReference type="Proteomes" id="UP000788419">
    <property type="component" value="Unassembled WGS sequence"/>
</dbReference>
<evidence type="ECO:0000313" key="2">
    <source>
        <dbReference type="EMBL" id="KAF1695139.1"/>
    </source>
</evidence>
<feature type="transmembrane region" description="Helical" evidence="1">
    <location>
        <begin position="69"/>
        <end position="88"/>
    </location>
</feature>
<protein>
    <recommendedName>
        <fullName evidence="4">DUF4149 domain-containing protein</fullName>
    </recommendedName>
</protein>